<name>I0H1N9_ACTM4</name>
<feature type="transmembrane region" description="Helical" evidence="1">
    <location>
        <begin position="84"/>
        <end position="102"/>
    </location>
</feature>
<feature type="domain" description="GGDEF" evidence="2">
    <location>
        <begin position="335"/>
        <end position="465"/>
    </location>
</feature>
<dbReference type="InterPro" id="IPR043128">
    <property type="entry name" value="Rev_trsase/Diguanyl_cyclase"/>
</dbReference>
<keyword evidence="4" id="KW-1185">Reference proteome</keyword>
<dbReference type="KEGG" id="ams:AMIS_17060"/>
<dbReference type="STRING" id="512565.AMIS_17060"/>
<feature type="transmembrane region" description="Helical" evidence="1">
    <location>
        <begin position="23"/>
        <end position="41"/>
    </location>
</feature>
<dbReference type="eggNOG" id="COG3706">
    <property type="taxonomic scope" value="Bacteria"/>
</dbReference>
<protein>
    <recommendedName>
        <fullName evidence="2">GGDEF domain-containing protein</fullName>
    </recommendedName>
</protein>
<dbReference type="PROSITE" id="PS50887">
    <property type="entry name" value="GGDEF"/>
    <property type="match status" value="1"/>
</dbReference>
<feature type="transmembrane region" description="Helical" evidence="1">
    <location>
        <begin position="48"/>
        <end position="64"/>
    </location>
</feature>
<dbReference type="GO" id="GO:0052621">
    <property type="term" value="F:diguanylate cyclase activity"/>
    <property type="evidence" value="ECO:0007669"/>
    <property type="project" value="TreeGrafter"/>
</dbReference>
<sequence length="465" mass="49678">MVACMVARIWLGRADHHFLLMNAPYMFVSIGTPILIVVGTIRHRPPHLAGWLILAAAQLLYAVGDGMTVFDDWLGDFLEPTPADVVYFVYYALAVTAILIFIRRRAPGWDLPSGVDALIIACSAGLLTWVYLVNPLTSDSELPLAAKLTESAYPVLDLMLLILAIRLVMGAGTRGPVLYLMITSLVLMFGADLLYAVLGVVTGEATSAAWLDTVWMASLGLLAMAALHPGIRTFDQRTATAIPDASPGRLVLLAIAVLMAPAVQMIEHLRGEDLSVPLASASCAVMFLLVLARMAGLITSQRQAAVTDGLTGLRTRRAFEETLAVECRRASRNGYEAGLLVIDVDHFKRVNDTYGHPAGDRILREVADRLAANARAGSVVGRYGGEEFVVLAPHTSPAALRAFAERIRTAVAGLPVKADDDMLLAVTVSVGAATGTDPEELLRVADAALYEAKAAGRNRSVLAAS</sequence>
<dbReference type="GO" id="GO:0005886">
    <property type="term" value="C:plasma membrane"/>
    <property type="evidence" value="ECO:0007669"/>
    <property type="project" value="TreeGrafter"/>
</dbReference>
<feature type="transmembrane region" description="Helical" evidence="1">
    <location>
        <begin position="114"/>
        <end position="132"/>
    </location>
</feature>
<keyword evidence="1" id="KW-0812">Transmembrane</keyword>
<dbReference type="SMART" id="SM00267">
    <property type="entry name" value="GGDEF"/>
    <property type="match status" value="1"/>
</dbReference>
<gene>
    <name evidence="3" type="ordered locus">AMIS_17060</name>
</gene>
<dbReference type="FunFam" id="3.30.70.270:FF:000001">
    <property type="entry name" value="Diguanylate cyclase domain protein"/>
    <property type="match status" value="1"/>
</dbReference>
<dbReference type="CDD" id="cd01949">
    <property type="entry name" value="GGDEF"/>
    <property type="match status" value="1"/>
</dbReference>
<reference evidence="3 4" key="1">
    <citation type="submission" date="2012-02" db="EMBL/GenBank/DDBJ databases">
        <title>Complete genome sequence of Actinoplanes missouriensis 431 (= NBRC 102363).</title>
        <authorList>
            <person name="Ohnishi Y."/>
            <person name="Ishikawa J."/>
            <person name="Sekine M."/>
            <person name="Hosoyama A."/>
            <person name="Harada T."/>
            <person name="Narita H."/>
            <person name="Hata T."/>
            <person name="Konno Y."/>
            <person name="Tutikane K."/>
            <person name="Fujita N."/>
            <person name="Horinouchi S."/>
            <person name="Hayakawa M."/>
        </authorList>
    </citation>
    <scope>NUCLEOTIDE SEQUENCE [LARGE SCALE GENOMIC DNA]</scope>
    <source>
        <strain evidence="4">ATCC 14538 / DSM 43046 / CBS 188.64 / JCM 3121 / NBRC 102363 / NCIMB 12654 / NRRL B-3342 / UNCC 431</strain>
    </source>
</reference>
<keyword evidence="1" id="KW-1133">Transmembrane helix</keyword>
<dbReference type="Proteomes" id="UP000007882">
    <property type="component" value="Chromosome"/>
</dbReference>
<dbReference type="PANTHER" id="PTHR45138:SF9">
    <property type="entry name" value="DIGUANYLATE CYCLASE DGCM-RELATED"/>
    <property type="match status" value="1"/>
</dbReference>
<organism evidence="3 4">
    <name type="scientific">Actinoplanes missouriensis (strain ATCC 14538 / DSM 43046 / CBS 188.64 / JCM 3121 / NBRC 102363 / NCIMB 12654 / NRRL B-3342 / UNCC 431)</name>
    <dbReference type="NCBI Taxonomy" id="512565"/>
    <lineage>
        <taxon>Bacteria</taxon>
        <taxon>Bacillati</taxon>
        <taxon>Actinomycetota</taxon>
        <taxon>Actinomycetes</taxon>
        <taxon>Micromonosporales</taxon>
        <taxon>Micromonosporaceae</taxon>
        <taxon>Actinoplanes</taxon>
    </lineage>
</organism>
<dbReference type="GO" id="GO:1902201">
    <property type="term" value="P:negative regulation of bacterial-type flagellum-dependent cell motility"/>
    <property type="evidence" value="ECO:0007669"/>
    <property type="project" value="TreeGrafter"/>
</dbReference>
<accession>I0H1N9</accession>
<feature type="transmembrane region" description="Helical" evidence="1">
    <location>
        <begin position="176"/>
        <end position="201"/>
    </location>
</feature>
<feature type="transmembrane region" description="Helical" evidence="1">
    <location>
        <begin position="278"/>
        <end position="298"/>
    </location>
</feature>
<dbReference type="HOGENOM" id="CLU_000445_11_30_11"/>
<dbReference type="InterPro" id="IPR029787">
    <property type="entry name" value="Nucleotide_cyclase"/>
</dbReference>
<evidence type="ECO:0000256" key="1">
    <source>
        <dbReference type="SAM" id="Phobius"/>
    </source>
</evidence>
<proteinExistence type="predicted"/>
<dbReference type="SUPFAM" id="SSF55073">
    <property type="entry name" value="Nucleotide cyclase"/>
    <property type="match status" value="1"/>
</dbReference>
<evidence type="ECO:0000313" key="3">
    <source>
        <dbReference type="EMBL" id="BAL86926.1"/>
    </source>
</evidence>
<dbReference type="AlphaFoldDB" id="I0H1N9"/>
<dbReference type="GO" id="GO:0043709">
    <property type="term" value="P:cell adhesion involved in single-species biofilm formation"/>
    <property type="evidence" value="ECO:0007669"/>
    <property type="project" value="TreeGrafter"/>
</dbReference>
<dbReference type="Pfam" id="PF00990">
    <property type="entry name" value="GGDEF"/>
    <property type="match status" value="1"/>
</dbReference>
<feature type="transmembrane region" description="Helical" evidence="1">
    <location>
        <begin position="207"/>
        <end position="227"/>
    </location>
</feature>
<dbReference type="PANTHER" id="PTHR45138">
    <property type="entry name" value="REGULATORY COMPONENTS OF SENSORY TRANSDUCTION SYSTEM"/>
    <property type="match status" value="1"/>
</dbReference>
<dbReference type="InterPro" id="IPR050469">
    <property type="entry name" value="Diguanylate_Cyclase"/>
</dbReference>
<evidence type="ECO:0000313" key="4">
    <source>
        <dbReference type="Proteomes" id="UP000007882"/>
    </source>
</evidence>
<feature type="transmembrane region" description="Helical" evidence="1">
    <location>
        <begin position="152"/>
        <end position="169"/>
    </location>
</feature>
<evidence type="ECO:0000259" key="2">
    <source>
        <dbReference type="PROSITE" id="PS50887"/>
    </source>
</evidence>
<keyword evidence="1" id="KW-0472">Membrane</keyword>
<dbReference type="EMBL" id="AP012319">
    <property type="protein sequence ID" value="BAL86926.1"/>
    <property type="molecule type" value="Genomic_DNA"/>
</dbReference>
<feature type="transmembrane region" description="Helical" evidence="1">
    <location>
        <begin position="248"/>
        <end position="266"/>
    </location>
</feature>
<dbReference type="InterPro" id="IPR000160">
    <property type="entry name" value="GGDEF_dom"/>
</dbReference>
<dbReference type="NCBIfam" id="TIGR00254">
    <property type="entry name" value="GGDEF"/>
    <property type="match status" value="1"/>
</dbReference>
<dbReference type="PATRIC" id="fig|512565.3.peg.1719"/>
<dbReference type="Gene3D" id="3.30.70.270">
    <property type="match status" value="1"/>
</dbReference>